<proteinExistence type="predicted"/>
<evidence type="ECO:0000313" key="3">
    <source>
        <dbReference type="Proteomes" id="UP001494902"/>
    </source>
</evidence>
<evidence type="ECO:0000313" key="2">
    <source>
        <dbReference type="EMBL" id="MEQ3553920.1"/>
    </source>
</evidence>
<dbReference type="InterPro" id="IPR032710">
    <property type="entry name" value="NTF2-like_dom_sf"/>
</dbReference>
<gene>
    <name evidence="2" type="ORF">WIS52_25890</name>
</gene>
<dbReference type="Proteomes" id="UP001494902">
    <property type="component" value="Unassembled WGS sequence"/>
</dbReference>
<dbReference type="Gene3D" id="3.10.450.50">
    <property type="match status" value="1"/>
</dbReference>
<organism evidence="2 3">
    <name type="scientific">Pseudonocardia nematodicida</name>
    <dbReference type="NCBI Taxonomy" id="1206997"/>
    <lineage>
        <taxon>Bacteria</taxon>
        <taxon>Bacillati</taxon>
        <taxon>Actinomycetota</taxon>
        <taxon>Actinomycetes</taxon>
        <taxon>Pseudonocardiales</taxon>
        <taxon>Pseudonocardiaceae</taxon>
        <taxon>Pseudonocardia</taxon>
    </lineage>
</organism>
<dbReference type="RefSeq" id="WP_349300993.1">
    <property type="nucleotide sequence ID" value="NZ_JBEDNQ010000012.1"/>
</dbReference>
<reference evidence="2 3" key="1">
    <citation type="submission" date="2024-03" db="EMBL/GenBank/DDBJ databases">
        <title>Draft genome sequence of Pseudonocardia nematodicida JCM 31783.</title>
        <authorList>
            <person name="Butdee W."/>
            <person name="Duangmal K."/>
        </authorList>
    </citation>
    <scope>NUCLEOTIDE SEQUENCE [LARGE SCALE GENOMIC DNA]</scope>
    <source>
        <strain evidence="2 3">JCM 31783</strain>
    </source>
</reference>
<name>A0ABV1KHJ8_9PSEU</name>
<dbReference type="EMBL" id="JBEDNQ010000012">
    <property type="protein sequence ID" value="MEQ3553920.1"/>
    <property type="molecule type" value="Genomic_DNA"/>
</dbReference>
<dbReference type="Pfam" id="PF12680">
    <property type="entry name" value="SnoaL_2"/>
    <property type="match status" value="1"/>
</dbReference>
<feature type="domain" description="SnoaL-like" evidence="1">
    <location>
        <begin position="9"/>
        <end position="116"/>
    </location>
</feature>
<keyword evidence="3" id="KW-1185">Reference proteome</keyword>
<sequence length="134" mass="14521">MTPHEVFDRAIALLLDHDMVGFAGLWAVDGTMEFPFAAPGGVRRLDGRAAVANYLRDYTSLVDVRSVPESVVHTTGDPEVIIAEFAAEGVAVATGQPYRMPYVAVIRVRDGEIVSYRDYWNLAVAGDAFTGFAA</sequence>
<comment type="caution">
    <text evidence="2">The sequence shown here is derived from an EMBL/GenBank/DDBJ whole genome shotgun (WGS) entry which is preliminary data.</text>
</comment>
<dbReference type="SUPFAM" id="SSF54427">
    <property type="entry name" value="NTF2-like"/>
    <property type="match status" value="1"/>
</dbReference>
<accession>A0ABV1KHJ8</accession>
<protein>
    <submittedName>
        <fullName evidence="2">Nuclear transport factor 2 family protein</fullName>
    </submittedName>
</protein>
<dbReference type="InterPro" id="IPR037401">
    <property type="entry name" value="SnoaL-like"/>
</dbReference>
<evidence type="ECO:0000259" key="1">
    <source>
        <dbReference type="Pfam" id="PF12680"/>
    </source>
</evidence>